<comment type="caution">
    <text evidence="8">The sequence shown here is derived from an EMBL/GenBank/DDBJ whole genome shotgun (WGS) entry which is preliminary data.</text>
</comment>
<evidence type="ECO:0000256" key="1">
    <source>
        <dbReference type="ARBA" id="ARBA00022723"/>
    </source>
</evidence>
<feature type="domain" description="CCHC-type" evidence="7">
    <location>
        <begin position="162"/>
        <end position="176"/>
    </location>
</feature>
<evidence type="ECO:0000313" key="8">
    <source>
        <dbReference type="EMBL" id="KAG2181049.1"/>
    </source>
</evidence>
<accession>A0A8H7PUZ7</accession>
<keyword evidence="3 5" id="KW-0863">Zinc-finger</keyword>
<dbReference type="SMART" id="SM00343">
    <property type="entry name" value="ZnF_C2HC"/>
    <property type="match status" value="4"/>
</dbReference>
<evidence type="ECO:0000256" key="3">
    <source>
        <dbReference type="ARBA" id="ARBA00022771"/>
    </source>
</evidence>
<dbReference type="Proteomes" id="UP000654370">
    <property type="component" value="Unassembled WGS sequence"/>
</dbReference>
<feature type="domain" description="CCHC-type" evidence="7">
    <location>
        <begin position="84"/>
        <end position="99"/>
    </location>
</feature>
<feature type="compositionally biased region" description="Basic and acidic residues" evidence="6">
    <location>
        <begin position="59"/>
        <end position="69"/>
    </location>
</feature>
<feature type="region of interest" description="Disordered" evidence="6">
    <location>
        <begin position="1"/>
        <end position="74"/>
    </location>
</feature>
<sequence length="239" mass="26952">MTRYTKLERKKHEDSGSWEAAPLTPAKLKQTADKQAHSEGGYKGRKNGKRSYSQVEGNDDNRSMDPLEKRRQRRAVQKMNSTICFACRKQGHAIKDCPEAKNQNKGICYNCGSTEHSLKACRKPRSGNKLPFAKCYVCDGTGHLAGQCPKNEKGMYPNGGSCRFCGKVDHLARDCKMTKEEAGTSVVGKIDLSQGADDDDFHIFVEEKQKFGQQNKDEKDLEKLIEKRKDNVKKKVVKF</sequence>
<evidence type="ECO:0000256" key="2">
    <source>
        <dbReference type="ARBA" id="ARBA00022737"/>
    </source>
</evidence>
<feature type="domain" description="CCHC-type" evidence="7">
    <location>
        <begin position="134"/>
        <end position="150"/>
    </location>
</feature>
<keyword evidence="1" id="KW-0479">Metal-binding</keyword>
<keyword evidence="4" id="KW-0862">Zinc</keyword>
<gene>
    <name evidence="8" type="ORF">INT43_008631</name>
</gene>
<organism evidence="8 9">
    <name type="scientific">Mortierella isabellina</name>
    <name type="common">Filamentous fungus</name>
    <name type="synonym">Umbelopsis isabellina</name>
    <dbReference type="NCBI Taxonomy" id="91625"/>
    <lineage>
        <taxon>Eukaryota</taxon>
        <taxon>Fungi</taxon>
        <taxon>Fungi incertae sedis</taxon>
        <taxon>Mucoromycota</taxon>
        <taxon>Mucoromycotina</taxon>
        <taxon>Umbelopsidomycetes</taxon>
        <taxon>Umbelopsidales</taxon>
        <taxon>Umbelopsidaceae</taxon>
        <taxon>Umbelopsis</taxon>
    </lineage>
</organism>
<dbReference type="EMBL" id="JAEPQZ010000005">
    <property type="protein sequence ID" value="KAG2181049.1"/>
    <property type="molecule type" value="Genomic_DNA"/>
</dbReference>
<dbReference type="InterPro" id="IPR036875">
    <property type="entry name" value="Znf_CCHC_sf"/>
</dbReference>
<dbReference type="InterPro" id="IPR042246">
    <property type="entry name" value="ZCCHC9"/>
</dbReference>
<dbReference type="GO" id="GO:0008270">
    <property type="term" value="F:zinc ion binding"/>
    <property type="evidence" value="ECO:0007669"/>
    <property type="project" value="UniProtKB-KW"/>
</dbReference>
<reference evidence="8" key="1">
    <citation type="submission" date="2020-12" db="EMBL/GenBank/DDBJ databases">
        <title>Metabolic potential, ecology and presence of endohyphal bacteria is reflected in genomic diversity of Mucoromycotina.</title>
        <authorList>
            <person name="Muszewska A."/>
            <person name="Okrasinska A."/>
            <person name="Steczkiewicz K."/>
            <person name="Drgas O."/>
            <person name="Orlowska M."/>
            <person name="Perlinska-Lenart U."/>
            <person name="Aleksandrzak-Piekarczyk T."/>
            <person name="Szatraj K."/>
            <person name="Zielenkiewicz U."/>
            <person name="Pilsyk S."/>
            <person name="Malc E."/>
            <person name="Mieczkowski P."/>
            <person name="Kruszewska J.S."/>
            <person name="Biernat P."/>
            <person name="Pawlowska J."/>
        </authorList>
    </citation>
    <scope>NUCLEOTIDE SEQUENCE</scope>
    <source>
        <strain evidence="8">WA0000067209</strain>
    </source>
</reference>
<feature type="compositionally biased region" description="Basic and acidic residues" evidence="6">
    <location>
        <begin position="30"/>
        <end position="42"/>
    </location>
</feature>
<dbReference type="InterPro" id="IPR001878">
    <property type="entry name" value="Znf_CCHC"/>
</dbReference>
<protein>
    <recommendedName>
        <fullName evidence="7">CCHC-type domain-containing protein</fullName>
    </recommendedName>
</protein>
<dbReference type="AlphaFoldDB" id="A0A8H7PUZ7"/>
<keyword evidence="2" id="KW-0677">Repeat</keyword>
<dbReference type="PROSITE" id="PS50158">
    <property type="entry name" value="ZF_CCHC"/>
    <property type="match status" value="3"/>
</dbReference>
<evidence type="ECO:0000313" key="9">
    <source>
        <dbReference type="Proteomes" id="UP000654370"/>
    </source>
</evidence>
<dbReference type="FunFam" id="4.10.60.10:FF:000091">
    <property type="entry name" value="Zinc finger CCHC-type-containing 9"/>
    <property type="match status" value="1"/>
</dbReference>
<dbReference type="OrthoDB" id="3863715at2759"/>
<dbReference type="Pfam" id="PF00098">
    <property type="entry name" value="zf-CCHC"/>
    <property type="match status" value="3"/>
</dbReference>
<evidence type="ECO:0000259" key="7">
    <source>
        <dbReference type="PROSITE" id="PS50158"/>
    </source>
</evidence>
<proteinExistence type="predicted"/>
<dbReference type="SUPFAM" id="SSF57756">
    <property type="entry name" value="Retrovirus zinc finger-like domains"/>
    <property type="match status" value="2"/>
</dbReference>
<dbReference type="GO" id="GO:0005730">
    <property type="term" value="C:nucleolus"/>
    <property type="evidence" value="ECO:0007669"/>
    <property type="project" value="TreeGrafter"/>
</dbReference>
<evidence type="ECO:0000256" key="5">
    <source>
        <dbReference type="PROSITE-ProRule" id="PRU00047"/>
    </source>
</evidence>
<dbReference type="GO" id="GO:0003676">
    <property type="term" value="F:nucleic acid binding"/>
    <property type="evidence" value="ECO:0007669"/>
    <property type="project" value="InterPro"/>
</dbReference>
<dbReference type="Gene3D" id="4.10.60.10">
    <property type="entry name" value="Zinc finger, CCHC-type"/>
    <property type="match status" value="2"/>
</dbReference>
<evidence type="ECO:0000256" key="4">
    <source>
        <dbReference type="ARBA" id="ARBA00022833"/>
    </source>
</evidence>
<evidence type="ECO:0000256" key="6">
    <source>
        <dbReference type="SAM" id="MobiDB-lite"/>
    </source>
</evidence>
<name>A0A8H7PUZ7_MORIS</name>
<dbReference type="PANTHER" id="PTHR46242">
    <property type="entry name" value="ZINC FINGER CCHC DOMAIN-CONTAINING PROTEIN 9 ZCCHC9"/>
    <property type="match status" value="1"/>
</dbReference>
<keyword evidence="9" id="KW-1185">Reference proteome</keyword>
<feature type="compositionally biased region" description="Basic and acidic residues" evidence="6">
    <location>
        <begin position="1"/>
        <end position="15"/>
    </location>
</feature>
<dbReference type="PANTHER" id="PTHR46242:SF1">
    <property type="entry name" value="ZINC FINGER CCHC DOMAIN-CONTAINING PROTEIN 9"/>
    <property type="match status" value="1"/>
</dbReference>